<dbReference type="Gramene" id="OIS95882">
    <property type="protein sequence ID" value="OIS95882"/>
    <property type="gene ID" value="A4A49_58657"/>
</dbReference>
<proteinExistence type="predicted"/>
<feature type="non-terminal residue" evidence="2">
    <location>
        <position position="113"/>
    </location>
</feature>
<feature type="domain" description="Reverse transcriptase zinc-binding" evidence="1">
    <location>
        <begin position="1"/>
        <end position="35"/>
    </location>
</feature>
<evidence type="ECO:0000313" key="3">
    <source>
        <dbReference type="Proteomes" id="UP000187609"/>
    </source>
</evidence>
<accession>A0A1J6IA99</accession>
<organism evidence="2 3">
    <name type="scientific">Nicotiana attenuata</name>
    <name type="common">Coyote tobacco</name>
    <dbReference type="NCBI Taxonomy" id="49451"/>
    <lineage>
        <taxon>Eukaryota</taxon>
        <taxon>Viridiplantae</taxon>
        <taxon>Streptophyta</taxon>
        <taxon>Embryophyta</taxon>
        <taxon>Tracheophyta</taxon>
        <taxon>Spermatophyta</taxon>
        <taxon>Magnoliopsida</taxon>
        <taxon>eudicotyledons</taxon>
        <taxon>Gunneridae</taxon>
        <taxon>Pentapetalae</taxon>
        <taxon>asterids</taxon>
        <taxon>lamiids</taxon>
        <taxon>Solanales</taxon>
        <taxon>Solanaceae</taxon>
        <taxon>Nicotianoideae</taxon>
        <taxon>Nicotianeae</taxon>
        <taxon>Nicotiana</taxon>
    </lineage>
</organism>
<dbReference type="OMA" id="NIWRDRN"/>
<feature type="non-terminal residue" evidence="2">
    <location>
        <position position="1"/>
    </location>
</feature>
<dbReference type="Proteomes" id="UP000187609">
    <property type="component" value="Unassembled WGS sequence"/>
</dbReference>
<protein>
    <recommendedName>
        <fullName evidence="1">Reverse transcriptase zinc-binding domain-containing protein</fullName>
    </recommendedName>
</protein>
<sequence length="113" mass="13410">QKIGIQVNLMCVFCGQAEELLEHLFFECSYTSSIWKRLLNWMGIQRQIQTWEEELQWVTYQARKKKGIGNIISAVFGMLLHNIWRDRNAIRFQSGCTLVEQICREITSYIHIK</sequence>
<gene>
    <name evidence="2" type="ORF">A4A49_58657</name>
</gene>
<keyword evidence="3" id="KW-1185">Reference proteome</keyword>
<dbReference type="Pfam" id="PF13966">
    <property type="entry name" value="zf-RVT"/>
    <property type="match status" value="1"/>
</dbReference>
<comment type="caution">
    <text evidence="2">The sequence shown here is derived from an EMBL/GenBank/DDBJ whole genome shotgun (WGS) entry which is preliminary data.</text>
</comment>
<evidence type="ECO:0000259" key="1">
    <source>
        <dbReference type="Pfam" id="PF13966"/>
    </source>
</evidence>
<dbReference type="InterPro" id="IPR026960">
    <property type="entry name" value="RVT-Znf"/>
</dbReference>
<reference evidence="2" key="1">
    <citation type="submission" date="2016-11" db="EMBL/GenBank/DDBJ databases">
        <title>The genome of Nicotiana attenuata.</title>
        <authorList>
            <person name="Xu S."/>
            <person name="Brockmoeller T."/>
            <person name="Gaquerel E."/>
            <person name="Navarro A."/>
            <person name="Kuhl H."/>
            <person name="Gase K."/>
            <person name="Ling Z."/>
            <person name="Zhou W."/>
            <person name="Kreitzer C."/>
            <person name="Stanke M."/>
            <person name="Tang H."/>
            <person name="Lyons E."/>
            <person name="Pandey P."/>
            <person name="Pandey S.P."/>
            <person name="Timmermann B."/>
            <person name="Baldwin I.T."/>
        </authorList>
    </citation>
    <scope>NUCLEOTIDE SEQUENCE [LARGE SCALE GENOMIC DNA]</scope>
    <source>
        <strain evidence="2">UT</strain>
    </source>
</reference>
<evidence type="ECO:0000313" key="2">
    <source>
        <dbReference type="EMBL" id="OIS95882.1"/>
    </source>
</evidence>
<dbReference type="AlphaFoldDB" id="A0A1J6IA99"/>
<name>A0A1J6IA99_NICAT</name>
<dbReference type="EMBL" id="MJEQ01037194">
    <property type="protein sequence ID" value="OIS95882.1"/>
    <property type="molecule type" value="Genomic_DNA"/>
</dbReference>